<gene>
    <name evidence="1" type="ORF">Pc13g14040</name>
    <name evidence="1" type="ORF">PCH_Pc13g14040</name>
</gene>
<accession>B6H572</accession>
<proteinExistence type="predicted"/>
<dbReference type="Proteomes" id="UP000000724">
    <property type="component" value="Contig Pc00c13"/>
</dbReference>
<evidence type="ECO:0000313" key="1">
    <source>
        <dbReference type="EMBL" id="CAP92473.1"/>
    </source>
</evidence>
<protein>
    <submittedName>
        <fullName evidence="1">Uncharacterized protein</fullName>
    </submittedName>
</protein>
<name>B6H572_PENRW</name>
<keyword evidence="2" id="KW-1185">Reference proteome</keyword>
<evidence type="ECO:0000313" key="2">
    <source>
        <dbReference type="Proteomes" id="UP000000724"/>
    </source>
</evidence>
<dbReference type="EMBL" id="AM920428">
    <property type="protein sequence ID" value="CAP92473.1"/>
    <property type="molecule type" value="Genomic_DNA"/>
</dbReference>
<dbReference type="HOGENOM" id="CLU_1200178_0_0_1"/>
<dbReference type="AlphaFoldDB" id="B6H572"/>
<sequence>MEDKKSPLYGPLKGIWVVPVDGYCFQSSTAIYIRRPVEGTISRGTVCGGSHAIMHEEKWRNKVKKMTDILRDPPGHFVTLYKYNLAILTNSPIENYLGRFGGPSYPRPSVEQKYEIEQPNLGLAALAARNGQGHWQTIPIWLDKITFAGKRGSGHALINADFDEDRHYIPPEGSRWDVVYPGIPSRIGLFNVLSREYFCRACPTKDCFFQGCNAPLGLPRFQDPWSQQALT</sequence>
<dbReference type="VEuPathDB" id="FungiDB:PCH_Pc13g14040"/>
<organism evidence="1 2">
    <name type="scientific">Penicillium rubens (strain ATCC 28089 / DSM 1075 / NRRL 1951 / Wisconsin 54-1255)</name>
    <name type="common">Penicillium chrysogenum</name>
    <dbReference type="NCBI Taxonomy" id="500485"/>
    <lineage>
        <taxon>Eukaryota</taxon>
        <taxon>Fungi</taxon>
        <taxon>Dikarya</taxon>
        <taxon>Ascomycota</taxon>
        <taxon>Pezizomycotina</taxon>
        <taxon>Eurotiomycetes</taxon>
        <taxon>Eurotiomycetidae</taxon>
        <taxon>Eurotiales</taxon>
        <taxon>Aspergillaceae</taxon>
        <taxon>Penicillium</taxon>
        <taxon>Penicillium chrysogenum species complex</taxon>
    </lineage>
</organism>
<reference evidence="1 2" key="1">
    <citation type="journal article" date="2008" name="Nat. Biotechnol.">
        <title>Genome sequencing and analysis of the filamentous fungus Penicillium chrysogenum.</title>
        <authorList>
            <person name="van den Berg M.A."/>
            <person name="Albang R."/>
            <person name="Albermann K."/>
            <person name="Badger J.H."/>
            <person name="Daran J.-M."/>
            <person name="Driessen A.J.M."/>
            <person name="Garcia-Estrada C."/>
            <person name="Fedorova N.D."/>
            <person name="Harris D.M."/>
            <person name="Heijne W.H.M."/>
            <person name="Joardar V.S."/>
            <person name="Kiel J.A.K.W."/>
            <person name="Kovalchuk A."/>
            <person name="Martin J.F."/>
            <person name="Nierman W.C."/>
            <person name="Nijland J.G."/>
            <person name="Pronk J.T."/>
            <person name="Roubos J.A."/>
            <person name="van der Klei I.J."/>
            <person name="van Peij N.N.M.E."/>
            <person name="Veenhuis M."/>
            <person name="von Doehren H."/>
            <person name="Wagner C."/>
            <person name="Wortman J.R."/>
            <person name="Bovenberg R.A.L."/>
        </authorList>
    </citation>
    <scope>NUCLEOTIDE SEQUENCE [LARGE SCALE GENOMIC DNA]</scope>
    <source>
        <strain evidence="2">ATCC 28089 / DSM 1075 / NRRL 1951 / Wisconsin 54-1255</strain>
    </source>
</reference>